<protein>
    <submittedName>
        <fullName evidence="2">Uncharacterized protein</fullName>
    </submittedName>
</protein>
<sequence>MRGAGLTRRGAHADASRFLTAREVLGKLYANAAAQDSTDSSSEEGEEEMEKEEHGEDEPGRQGVRGEEDALEYGDEVRVYEDKDHEEEDEERVSRGQRKEQSGHRETRGRNPEPEAQSSGDVPGANHRAGAEEEEEEDAEEEEEQGPGLLRAQEGQERGSLEHAAPEIRAATND</sequence>
<evidence type="ECO:0000313" key="2">
    <source>
        <dbReference type="EMBL" id="KAK5875391.1"/>
    </source>
</evidence>
<feature type="region of interest" description="Disordered" evidence="1">
    <location>
        <begin position="30"/>
        <end position="174"/>
    </location>
</feature>
<organism evidence="2 3">
    <name type="scientific">Champsocephalus esox</name>
    <name type="common">pike icefish</name>
    <dbReference type="NCBI Taxonomy" id="159716"/>
    <lineage>
        <taxon>Eukaryota</taxon>
        <taxon>Metazoa</taxon>
        <taxon>Chordata</taxon>
        <taxon>Craniata</taxon>
        <taxon>Vertebrata</taxon>
        <taxon>Euteleostomi</taxon>
        <taxon>Actinopterygii</taxon>
        <taxon>Neopterygii</taxon>
        <taxon>Teleostei</taxon>
        <taxon>Neoteleostei</taxon>
        <taxon>Acanthomorphata</taxon>
        <taxon>Eupercaria</taxon>
        <taxon>Perciformes</taxon>
        <taxon>Notothenioidei</taxon>
        <taxon>Channichthyidae</taxon>
        <taxon>Champsocephalus</taxon>
    </lineage>
</organism>
<feature type="compositionally biased region" description="Acidic residues" evidence="1">
    <location>
        <begin position="41"/>
        <end position="50"/>
    </location>
</feature>
<feature type="compositionally biased region" description="Acidic residues" evidence="1">
    <location>
        <begin position="132"/>
        <end position="145"/>
    </location>
</feature>
<keyword evidence="3" id="KW-1185">Reference proteome</keyword>
<dbReference type="AlphaFoldDB" id="A0AAN8G889"/>
<reference evidence="2 3" key="1">
    <citation type="journal article" date="2023" name="Mol. Biol. Evol.">
        <title>Genomics of Secondarily Temperate Adaptation in the Only Non-Antarctic Icefish.</title>
        <authorList>
            <person name="Rivera-Colon A.G."/>
            <person name="Rayamajhi N."/>
            <person name="Minhas B.F."/>
            <person name="Madrigal G."/>
            <person name="Bilyk K.T."/>
            <person name="Yoon V."/>
            <person name="Hune M."/>
            <person name="Gregory S."/>
            <person name="Cheng C.H.C."/>
            <person name="Catchen J.M."/>
        </authorList>
    </citation>
    <scope>NUCLEOTIDE SEQUENCE [LARGE SCALE GENOMIC DNA]</scope>
    <source>
        <strain evidence="2">JC2023a</strain>
    </source>
</reference>
<accession>A0AAN8G889</accession>
<dbReference type="Proteomes" id="UP001335648">
    <property type="component" value="Unassembled WGS sequence"/>
</dbReference>
<gene>
    <name evidence="2" type="ORF">CesoFtcFv8_027872</name>
</gene>
<feature type="compositionally biased region" description="Basic and acidic residues" evidence="1">
    <location>
        <begin position="51"/>
        <end position="68"/>
    </location>
</feature>
<feature type="compositionally biased region" description="Basic and acidic residues" evidence="1">
    <location>
        <begin position="92"/>
        <end position="113"/>
    </location>
</feature>
<name>A0AAN8G889_9TELE</name>
<dbReference type="EMBL" id="JAULUE010002069">
    <property type="protein sequence ID" value="KAK5875391.1"/>
    <property type="molecule type" value="Genomic_DNA"/>
</dbReference>
<feature type="compositionally biased region" description="Basic and acidic residues" evidence="1">
    <location>
        <begin position="154"/>
        <end position="166"/>
    </location>
</feature>
<evidence type="ECO:0000313" key="3">
    <source>
        <dbReference type="Proteomes" id="UP001335648"/>
    </source>
</evidence>
<evidence type="ECO:0000256" key="1">
    <source>
        <dbReference type="SAM" id="MobiDB-lite"/>
    </source>
</evidence>
<comment type="caution">
    <text evidence="2">The sequence shown here is derived from an EMBL/GenBank/DDBJ whole genome shotgun (WGS) entry which is preliminary data.</text>
</comment>
<proteinExistence type="predicted"/>